<comment type="caution">
    <text evidence="1">The sequence shown here is derived from an EMBL/GenBank/DDBJ whole genome shotgun (WGS) entry which is preliminary data.</text>
</comment>
<protein>
    <submittedName>
        <fullName evidence="1">Uncharacterized protein</fullName>
    </submittedName>
</protein>
<dbReference type="STRING" id="53326.A0A016X4I8"/>
<proteinExistence type="predicted"/>
<dbReference type="OrthoDB" id="5866377at2759"/>
<reference evidence="2" key="1">
    <citation type="journal article" date="2015" name="Nat. Genet.">
        <title>The genome and transcriptome of the zoonotic hookworm Ancylostoma ceylanicum identify infection-specific gene families.</title>
        <authorList>
            <person name="Schwarz E.M."/>
            <person name="Hu Y."/>
            <person name="Antoshechkin I."/>
            <person name="Miller M.M."/>
            <person name="Sternberg P.W."/>
            <person name="Aroian R.V."/>
        </authorList>
    </citation>
    <scope>NUCLEOTIDE SEQUENCE</scope>
    <source>
        <strain evidence="2">HY135</strain>
    </source>
</reference>
<evidence type="ECO:0000313" key="2">
    <source>
        <dbReference type="Proteomes" id="UP000024635"/>
    </source>
</evidence>
<dbReference type="AlphaFoldDB" id="A0A016X4I8"/>
<sequence>MVDESPLRLEDEYDVKDSMHFLQMLFQCEGQIFRRIEDRPEFPLPSCRCSQTIVAGDFIPNLPQPAFAERIECVLNAARMLAIWWGQGSISQKVHHITNRSVLALNTKAVGYVYAFFRSRCNHISIMAAAVPKEAKFRHSTIAGWAWGIARIAEYGWRIVAVVDLWLTCGALDLWLTCGAHVLVENGPRSNEVNSWDRMNEKGRQHLRSYFDTHPDLLPQLRDLVPTEPGVTKAGMACSRIGVVEDPRRWWQWAQVTEFYRYLRSQLSSLVTQEEVRVPKSVQ</sequence>
<evidence type="ECO:0000313" key="1">
    <source>
        <dbReference type="EMBL" id="EYC46138.1"/>
    </source>
</evidence>
<name>A0A016X4I8_9BILA</name>
<dbReference type="Proteomes" id="UP000024635">
    <property type="component" value="Unassembled WGS sequence"/>
</dbReference>
<gene>
    <name evidence="1" type="primary">Acey_s0406.g893</name>
    <name evidence="1" type="ORF">Y032_0406g893</name>
</gene>
<organism evidence="1 2">
    <name type="scientific">Ancylostoma ceylanicum</name>
    <dbReference type="NCBI Taxonomy" id="53326"/>
    <lineage>
        <taxon>Eukaryota</taxon>
        <taxon>Metazoa</taxon>
        <taxon>Ecdysozoa</taxon>
        <taxon>Nematoda</taxon>
        <taxon>Chromadorea</taxon>
        <taxon>Rhabditida</taxon>
        <taxon>Rhabditina</taxon>
        <taxon>Rhabditomorpha</taxon>
        <taxon>Strongyloidea</taxon>
        <taxon>Ancylostomatidae</taxon>
        <taxon>Ancylostomatinae</taxon>
        <taxon>Ancylostoma</taxon>
    </lineage>
</organism>
<dbReference type="EMBL" id="JARK01000006">
    <property type="protein sequence ID" value="EYC46138.1"/>
    <property type="molecule type" value="Genomic_DNA"/>
</dbReference>
<keyword evidence="2" id="KW-1185">Reference proteome</keyword>
<accession>A0A016X4I8</accession>